<dbReference type="OrthoDB" id="62952at2759"/>
<organism evidence="1 2">
    <name type="scientific">Cercospora kikuchii</name>
    <dbReference type="NCBI Taxonomy" id="84275"/>
    <lineage>
        <taxon>Eukaryota</taxon>
        <taxon>Fungi</taxon>
        <taxon>Dikarya</taxon>
        <taxon>Ascomycota</taxon>
        <taxon>Pezizomycotina</taxon>
        <taxon>Dothideomycetes</taxon>
        <taxon>Dothideomycetidae</taxon>
        <taxon>Mycosphaerellales</taxon>
        <taxon>Mycosphaerellaceae</taxon>
        <taxon>Cercospora</taxon>
    </lineage>
</organism>
<dbReference type="RefSeq" id="XP_044658606.1">
    <property type="nucleotide sequence ID" value="XM_044802671.1"/>
</dbReference>
<gene>
    <name evidence="1" type="ORF">CKM354_000732800</name>
</gene>
<evidence type="ECO:0000313" key="2">
    <source>
        <dbReference type="Proteomes" id="UP000825890"/>
    </source>
</evidence>
<evidence type="ECO:0000313" key="1">
    <source>
        <dbReference type="EMBL" id="GIZ44119.1"/>
    </source>
</evidence>
<dbReference type="Proteomes" id="UP000825890">
    <property type="component" value="Unassembled WGS sequence"/>
</dbReference>
<proteinExistence type="predicted"/>
<dbReference type="EMBL" id="BOLY01000004">
    <property type="protein sequence ID" value="GIZ44119.1"/>
    <property type="molecule type" value="Genomic_DNA"/>
</dbReference>
<accession>A0A9P3CJR7</accession>
<name>A0A9P3CJR7_9PEZI</name>
<dbReference type="GeneID" id="68292903"/>
<sequence length="348" mass="39003">MSLLYADESKTGSLYPSHQIPLLLQERQIEIAQQQAWEGIEAGWRAREAARAADRASKVLSAISLTYLRSSPKAAPADVQLDHGTQPAVPAKASGGQGLWIRIAVALCRIVCAALSLLMGNKTATDRFPRATSSLENVLRRDDATRLKHQQAVASTTSGRTPILLGAVSNTTPRCHVIGFLDLPAEIRNQIYAISIAELPKTVKLDWKEPIVPKIAQTCRQIRHEYLSIYFYNKIIIANMIDRVKLSHVQRWLGTVKYAPGAKKSFESFRLQYSQSPVEDFFDTDPRSRGPQHLELAMMVQSMAELGLSRDKVEFSIDRMAYVSPQERLTFLSRSELALDRAYRIVNR</sequence>
<protein>
    <submittedName>
        <fullName evidence="1">Uncharacterized protein</fullName>
    </submittedName>
</protein>
<dbReference type="AlphaFoldDB" id="A0A9P3CJR7"/>
<comment type="caution">
    <text evidence="1">The sequence shown here is derived from an EMBL/GenBank/DDBJ whole genome shotgun (WGS) entry which is preliminary data.</text>
</comment>
<reference evidence="1 2" key="1">
    <citation type="submission" date="2021-01" db="EMBL/GenBank/DDBJ databases">
        <title>Cercospora kikuchii MAFF 305040 whole genome shotgun sequence.</title>
        <authorList>
            <person name="Kashiwa T."/>
            <person name="Suzuki T."/>
        </authorList>
    </citation>
    <scope>NUCLEOTIDE SEQUENCE [LARGE SCALE GENOMIC DNA]</scope>
    <source>
        <strain evidence="1 2">MAFF 305040</strain>
    </source>
</reference>
<keyword evidence="2" id="KW-1185">Reference proteome</keyword>